<dbReference type="InterPro" id="IPR051464">
    <property type="entry name" value="Peptidase_M42_aminopept"/>
</dbReference>
<comment type="similarity">
    <text evidence="1 6">Belongs to the peptidase M42 family.</text>
</comment>
<feature type="binding site" evidence="8">
    <location>
        <position position="215"/>
    </location>
    <ligand>
        <name>Zn(2+)</name>
        <dbReference type="ChEBI" id="CHEBI:29105"/>
        <label>2</label>
    </ligand>
</feature>
<evidence type="ECO:0000256" key="4">
    <source>
        <dbReference type="ARBA" id="ARBA00022723"/>
    </source>
</evidence>
<protein>
    <submittedName>
        <fullName evidence="9">Endoglucanase</fullName>
    </submittedName>
</protein>
<dbReference type="PIRSF" id="PIRSF001123">
    <property type="entry name" value="PepA_GA"/>
    <property type="match status" value="1"/>
</dbReference>
<keyword evidence="3" id="KW-0645">Protease</keyword>
<dbReference type="Gene3D" id="3.40.630.10">
    <property type="entry name" value="Zn peptidases"/>
    <property type="match status" value="1"/>
</dbReference>
<keyword evidence="4 8" id="KW-0479">Metal-binding</keyword>
<dbReference type="EMBL" id="FWWU01000009">
    <property type="protein sequence ID" value="SMB89412.1"/>
    <property type="molecule type" value="Genomic_DNA"/>
</dbReference>
<evidence type="ECO:0000256" key="3">
    <source>
        <dbReference type="ARBA" id="ARBA00022670"/>
    </source>
</evidence>
<gene>
    <name evidence="9" type="ORF">SAMN00790413_00400</name>
</gene>
<evidence type="ECO:0000256" key="2">
    <source>
        <dbReference type="ARBA" id="ARBA00022438"/>
    </source>
</evidence>
<feature type="binding site" evidence="8">
    <location>
        <position position="182"/>
    </location>
    <ligand>
        <name>Zn(2+)</name>
        <dbReference type="ChEBI" id="CHEBI:29105"/>
        <label>1</label>
    </ligand>
</feature>
<keyword evidence="2" id="KW-0031">Aminopeptidase</keyword>
<sequence>MTQPDPAKTASLNEDFLFALLREAGPSGLERRPADVWKREAASFARVSEDHYGNVYAELGPEDAPAIALMGHLDEIGLIVSHVGDEGFLAVLPVGGWDPQVLVGQRIRVLAPGGDLIGVIGKKAIHVMEAEERTKASKIEDLWIDLGLSKEEVQAQVPVGTYAVIEQGPIRVGDKIVSRALDNRVGAFIVLEALRALQGAELKHRVVAVGTSQEEIGVFGAQVSGHTLNPVSGVAVDVTHETKQPGVSEKKYGVVPFGSGANLSVGPMQSPVILRQITAAAQAGGIPYTLSASGRYTGTDADGLTLTRGGVPTAVVSIPNRYMHSPSEMVDARDVQACIDIIAAWIRGLEGELDFTR</sequence>
<evidence type="ECO:0000256" key="5">
    <source>
        <dbReference type="ARBA" id="ARBA00022801"/>
    </source>
</evidence>
<feature type="binding site" evidence="8">
    <location>
        <position position="72"/>
    </location>
    <ligand>
        <name>Zn(2+)</name>
        <dbReference type="ChEBI" id="CHEBI:29105"/>
        <label>1</label>
    </ligand>
</feature>
<dbReference type="CDD" id="cd05656">
    <property type="entry name" value="M42_Frv"/>
    <property type="match status" value="1"/>
</dbReference>
<dbReference type="Proteomes" id="UP000192582">
    <property type="component" value="Unassembled WGS sequence"/>
</dbReference>
<feature type="binding site" evidence="8">
    <location>
        <position position="324"/>
    </location>
    <ligand>
        <name>Zn(2+)</name>
        <dbReference type="ChEBI" id="CHEBI:29105"/>
        <label>2</label>
    </ligand>
</feature>
<name>A0A1W1V7U5_9DEIO</name>
<dbReference type="SUPFAM" id="SSF53187">
    <property type="entry name" value="Zn-dependent exopeptidases"/>
    <property type="match status" value="1"/>
</dbReference>
<feature type="active site" description="Proton acceptor" evidence="7">
    <location>
        <position position="214"/>
    </location>
</feature>
<dbReference type="STRING" id="695939.SAMN00790413_00400"/>
<comment type="cofactor">
    <cofactor evidence="8">
        <name>a divalent metal cation</name>
        <dbReference type="ChEBI" id="CHEBI:60240"/>
    </cofactor>
    <text evidence="8">Binds 2 divalent metal cations per subunit.</text>
</comment>
<dbReference type="InterPro" id="IPR023367">
    <property type="entry name" value="Peptidase_M42_dom2"/>
</dbReference>
<evidence type="ECO:0000256" key="7">
    <source>
        <dbReference type="PIRSR" id="PIRSR001123-1"/>
    </source>
</evidence>
<dbReference type="AlphaFoldDB" id="A0A1W1V7U5"/>
<dbReference type="PANTHER" id="PTHR32481:SF20">
    <property type="entry name" value="AMINOPEPTIDASE YSDC"/>
    <property type="match status" value="1"/>
</dbReference>
<evidence type="ECO:0000256" key="6">
    <source>
        <dbReference type="PIRNR" id="PIRNR001123"/>
    </source>
</evidence>
<dbReference type="SUPFAM" id="SSF101821">
    <property type="entry name" value="Aminopeptidase/glucanase lid domain"/>
    <property type="match status" value="1"/>
</dbReference>
<dbReference type="OrthoDB" id="9772053at2"/>
<reference evidence="9 10" key="1">
    <citation type="submission" date="2017-04" db="EMBL/GenBank/DDBJ databases">
        <authorList>
            <person name="Afonso C.L."/>
            <person name="Miller P.J."/>
            <person name="Scott M.A."/>
            <person name="Spackman E."/>
            <person name="Goraichik I."/>
            <person name="Dimitrov K.M."/>
            <person name="Suarez D.L."/>
            <person name="Swayne D.E."/>
        </authorList>
    </citation>
    <scope>NUCLEOTIDE SEQUENCE [LARGE SCALE GENOMIC DNA]</scope>
    <source>
        <strain evidence="9 10">KR-140</strain>
    </source>
</reference>
<dbReference type="Gene3D" id="2.40.30.40">
    <property type="entry name" value="Peptidase M42, domain 2"/>
    <property type="match status" value="1"/>
</dbReference>
<dbReference type="RefSeq" id="WP_084048079.1">
    <property type="nucleotide sequence ID" value="NZ_FWWU01000009.1"/>
</dbReference>
<dbReference type="InterPro" id="IPR008007">
    <property type="entry name" value="Peptidase_M42"/>
</dbReference>
<dbReference type="GO" id="GO:0046872">
    <property type="term" value="F:metal ion binding"/>
    <property type="evidence" value="ECO:0007669"/>
    <property type="project" value="UniProtKB-UniRule"/>
</dbReference>
<dbReference type="PANTHER" id="PTHR32481">
    <property type="entry name" value="AMINOPEPTIDASE"/>
    <property type="match status" value="1"/>
</dbReference>
<dbReference type="GO" id="GO:0004177">
    <property type="term" value="F:aminopeptidase activity"/>
    <property type="evidence" value="ECO:0007669"/>
    <property type="project" value="UniProtKB-UniRule"/>
</dbReference>
<evidence type="ECO:0000256" key="1">
    <source>
        <dbReference type="ARBA" id="ARBA00006272"/>
    </source>
</evidence>
<evidence type="ECO:0000313" key="10">
    <source>
        <dbReference type="Proteomes" id="UP000192582"/>
    </source>
</evidence>
<feature type="binding site" evidence="8">
    <location>
        <position position="182"/>
    </location>
    <ligand>
        <name>Zn(2+)</name>
        <dbReference type="ChEBI" id="CHEBI:29105"/>
        <label>2</label>
    </ligand>
</feature>
<proteinExistence type="inferred from homology"/>
<evidence type="ECO:0000313" key="9">
    <source>
        <dbReference type="EMBL" id="SMB89412.1"/>
    </source>
</evidence>
<evidence type="ECO:0000256" key="8">
    <source>
        <dbReference type="PIRSR" id="PIRSR001123-2"/>
    </source>
</evidence>
<keyword evidence="10" id="KW-1185">Reference proteome</keyword>
<dbReference type="GO" id="GO:0006508">
    <property type="term" value="P:proteolysis"/>
    <property type="evidence" value="ECO:0007669"/>
    <property type="project" value="UniProtKB-KW"/>
</dbReference>
<organism evidence="9 10">
    <name type="scientific">Deinococcus hopiensis KR-140</name>
    <dbReference type="NCBI Taxonomy" id="695939"/>
    <lineage>
        <taxon>Bacteria</taxon>
        <taxon>Thermotogati</taxon>
        <taxon>Deinococcota</taxon>
        <taxon>Deinococci</taxon>
        <taxon>Deinococcales</taxon>
        <taxon>Deinococcaceae</taxon>
        <taxon>Deinococcus</taxon>
    </lineage>
</organism>
<feature type="binding site" evidence="8">
    <location>
        <position position="237"/>
    </location>
    <ligand>
        <name>Zn(2+)</name>
        <dbReference type="ChEBI" id="CHEBI:29105"/>
        <label>1</label>
    </ligand>
</feature>
<accession>A0A1W1V7U5</accession>
<dbReference type="Pfam" id="PF05343">
    <property type="entry name" value="Peptidase_M42"/>
    <property type="match status" value="1"/>
</dbReference>
<keyword evidence="5" id="KW-0378">Hydrolase</keyword>